<dbReference type="EMBL" id="JACCFO010000001">
    <property type="protein sequence ID" value="NYI94388.1"/>
    <property type="molecule type" value="Genomic_DNA"/>
</dbReference>
<dbReference type="EC" id="1.17.1.4" evidence="5"/>
<dbReference type="InterPro" id="IPR008274">
    <property type="entry name" value="AldOxase/xan_DH_MoCoBD1"/>
</dbReference>
<dbReference type="SMART" id="SM01008">
    <property type="entry name" value="Ald_Xan_dh_C"/>
    <property type="match status" value="1"/>
</dbReference>
<feature type="region of interest" description="Disordered" evidence="3">
    <location>
        <begin position="1"/>
        <end position="24"/>
    </location>
</feature>
<dbReference type="Pfam" id="PF02738">
    <property type="entry name" value="MoCoBD_1"/>
    <property type="match status" value="1"/>
</dbReference>
<dbReference type="Gene3D" id="3.90.1170.50">
    <property type="entry name" value="Aldehyde oxidase/xanthine dehydrogenase, a/b hammerhead"/>
    <property type="match status" value="1"/>
</dbReference>
<dbReference type="InterPro" id="IPR037165">
    <property type="entry name" value="AldOxase/xan_DH_Mopterin-bd_sf"/>
</dbReference>
<dbReference type="Proteomes" id="UP000575985">
    <property type="component" value="Unassembled WGS sequence"/>
</dbReference>
<evidence type="ECO:0000256" key="2">
    <source>
        <dbReference type="ARBA" id="ARBA00023002"/>
    </source>
</evidence>
<sequence>MSTTGERTTARTGAIGADPRRVDGPRKVAGAAPYAYEYQAADAAYLAPVQATVARGRVAAVDTAAAEAAPGVLAVLWHGNAPRLREDAELPGLQQPGELHVLQSPEVHYRGQPVAAVVAETFEAAQHAAALVTVTYEQLPHDADFSGDRTDLVAPEEDHRQGDVGAAEGEVVVDQTYTTPMQHNNPMEPHSTMARWDGQAITLHESTQGAHMVRETVAELLGLEQGRVRVVAPYVGGGFGSKGPLHAPTVLAVLGARAVPHRSVKLAATRRQMFSLVGYRSPTVQRVRLSADAQGRLTGIDVTATVQSARLGDFIEEAAGPAKSMYAAPNRRMGHRAARLDVPVPTWMRAPGECPGMFGPEVAMDELAAACGLDPVEVRVRNEPERDPATGKPFSTRNLIACLREGADRFGWHDRSPRPGTRREGDWLVGTGVAASFYPVVPPVSGSRALVRHTGDGHYVVSLGAADIGTGAWTALTQVAADVLEVPLDRVEVRLGDSALPLASLAGGSTGMMSWGSTVHAAATAFRARHGEDPPPGAEAAADLPEAAHRDDYAMHAYGAQFAEVRVNADTGEVRVPRLLGVFAAGRIVNPRTARSQFVGGMTMGLSMALHEESVLDPRFGHVVNADFAEYHIAASADVADIQAHWIDEHDPLVNPLGAKGIGEIGIVGTAAAVANAAYHATGVRVRRVPLRLDDFLPGAGG</sequence>
<evidence type="ECO:0000313" key="6">
    <source>
        <dbReference type="Proteomes" id="UP000575985"/>
    </source>
</evidence>
<dbReference type="GO" id="GO:0005506">
    <property type="term" value="F:iron ion binding"/>
    <property type="evidence" value="ECO:0007669"/>
    <property type="project" value="InterPro"/>
</dbReference>
<feature type="domain" description="Aldehyde oxidase/xanthine dehydrogenase a/b hammerhead" evidence="4">
    <location>
        <begin position="29"/>
        <end position="140"/>
    </location>
</feature>
<keyword evidence="1" id="KW-0500">Molybdenum</keyword>
<comment type="caution">
    <text evidence="5">The sequence shown here is derived from an EMBL/GenBank/DDBJ whole genome shotgun (WGS) entry which is preliminary data.</text>
</comment>
<dbReference type="InterPro" id="IPR000674">
    <property type="entry name" value="Ald_Oxase/Xan_DH_a/b"/>
</dbReference>
<accession>A0A853BFY5</accession>
<feature type="compositionally biased region" description="Low complexity" evidence="3">
    <location>
        <begin position="1"/>
        <end position="17"/>
    </location>
</feature>
<dbReference type="AlphaFoldDB" id="A0A853BFY5"/>
<evidence type="ECO:0000313" key="5">
    <source>
        <dbReference type="EMBL" id="NYI94388.1"/>
    </source>
</evidence>
<gene>
    <name evidence="5" type="ORF">HNR12_000665</name>
</gene>
<dbReference type="RefSeq" id="WP_179766041.1">
    <property type="nucleotide sequence ID" value="NZ_JACCFO010000001.1"/>
</dbReference>
<dbReference type="PANTHER" id="PTHR11908">
    <property type="entry name" value="XANTHINE DEHYDROGENASE"/>
    <property type="match status" value="1"/>
</dbReference>
<dbReference type="PANTHER" id="PTHR11908:SF132">
    <property type="entry name" value="ALDEHYDE OXIDASE 1-RELATED"/>
    <property type="match status" value="1"/>
</dbReference>
<evidence type="ECO:0000259" key="4">
    <source>
        <dbReference type="SMART" id="SM01008"/>
    </source>
</evidence>
<evidence type="ECO:0000256" key="3">
    <source>
        <dbReference type="SAM" id="MobiDB-lite"/>
    </source>
</evidence>
<name>A0A853BFY5_9ACTN</name>
<dbReference type="Pfam" id="PF20256">
    <property type="entry name" value="MoCoBD_2"/>
    <property type="match status" value="2"/>
</dbReference>
<proteinExistence type="predicted"/>
<keyword evidence="6" id="KW-1185">Reference proteome</keyword>
<dbReference type="Gene3D" id="3.30.365.10">
    <property type="entry name" value="Aldehyde oxidase/xanthine dehydrogenase, molybdopterin binding domain"/>
    <property type="match status" value="4"/>
</dbReference>
<dbReference type="GO" id="GO:0004854">
    <property type="term" value="F:xanthine dehydrogenase activity"/>
    <property type="evidence" value="ECO:0007669"/>
    <property type="project" value="UniProtKB-EC"/>
</dbReference>
<dbReference type="InterPro" id="IPR036856">
    <property type="entry name" value="Ald_Oxase/Xan_DH_a/b_sf"/>
</dbReference>
<protein>
    <submittedName>
        <fullName evidence="5">Xanthine dehydrogenase YagR molybdenum-binding subunit</fullName>
        <ecNumber evidence="5">1.17.1.4</ecNumber>
    </submittedName>
</protein>
<dbReference type="SUPFAM" id="SSF56003">
    <property type="entry name" value="Molybdenum cofactor-binding domain"/>
    <property type="match status" value="1"/>
</dbReference>
<keyword evidence="2 5" id="KW-0560">Oxidoreductase</keyword>
<dbReference type="InterPro" id="IPR016208">
    <property type="entry name" value="Ald_Oxase/xanthine_DH-like"/>
</dbReference>
<reference evidence="5 6" key="1">
    <citation type="submission" date="2020-07" db="EMBL/GenBank/DDBJ databases">
        <title>Sequencing the genomes of 1000 actinobacteria strains.</title>
        <authorList>
            <person name="Klenk H.-P."/>
        </authorList>
    </citation>
    <scope>NUCLEOTIDE SEQUENCE [LARGE SCALE GENOMIC DNA]</scope>
    <source>
        <strain evidence="5 6">DSM 45927</strain>
    </source>
</reference>
<organism evidence="5 6">
    <name type="scientific">Streptomonospora nanhaiensis</name>
    <dbReference type="NCBI Taxonomy" id="1323731"/>
    <lineage>
        <taxon>Bacteria</taxon>
        <taxon>Bacillati</taxon>
        <taxon>Actinomycetota</taxon>
        <taxon>Actinomycetes</taxon>
        <taxon>Streptosporangiales</taxon>
        <taxon>Nocardiopsidaceae</taxon>
        <taxon>Streptomonospora</taxon>
    </lineage>
</organism>
<dbReference type="SUPFAM" id="SSF54665">
    <property type="entry name" value="CO dehydrogenase molybdoprotein N-domain-like"/>
    <property type="match status" value="1"/>
</dbReference>
<evidence type="ECO:0000256" key="1">
    <source>
        <dbReference type="ARBA" id="ARBA00022505"/>
    </source>
</evidence>
<dbReference type="Pfam" id="PF01315">
    <property type="entry name" value="Ald_Xan_dh_C"/>
    <property type="match status" value="1"/>
</dbReference>
<dbReference type="InterPro" id="IPR046867">
    <property type="entry name" value="AldOxase/xan_DH_MoCoBD2"/>
</dbReference>